<dbReference type="AlphaFoldDB" id="A0A378TGA2"/>
<dbReference type="Proteomes" id="UP000254978">
    <property type="component" value="Unassembled WGS sequence"/>
</dbReference>
<dbReference type="Gene3D" id="3.30.2320.60">
    <property type="entry name" value="FhaA, phosphopeptide-binding domain (DUF3662)"/>
    <property type="match status" value="1"/>
</dbReference>
<feature type="domain" description="FhaA N-terminal" evidence="2">
    <location>
        <begin position="42"/>
        <end position="154"/>
    </location>
</feature>
<gene>
    <name evidence="3" type="ORF">NCTC10821_03099</name>
</gene>
<dbReference type="EMBL" id="UGQT01000001">
    <property type="protein sequence ID" value="STZ59564.1"/>
    <property type="molecule type" value="Genomic_DNA"/>
</dbReference>
<feature type="region of interest" description="Disordered" evidence="1">
    <location>
        <begin position="12"/>
        <end position="32"/>
    </location>
</feature>
<dbReference type="Pfam" id="PF12401">
    <property type="entry name" value="FhaA_N"/>
    <property type="match status" value="1"/>
</dbReference>
<dbReference type="InterPro" id="IPR042287">
    <property type="entry name" value="FhaA_N_sf"/>
</dbReference>
<feature type="compositionally biased region" description="Low complexity" evidence="1">
    <location>
        <begin position="238"/>
        <end position="286"/>
    </location>
</feature>
<feature type="compositionally biased region" description="Polar residues" evidence="1">
    <location>
        <begin position="405"/>
        <end position="415"/>
    </location>
</feature>
<reference evidence="3 4" key="1">
    <citation type="submission" date="2018-06" db="EMBL/GenBank/DDBJ databases">
        <authorList>
            <consortium name="Pathogen Informatics"/>
            <person name="Doyle S."/>
        </authorList>
    </citation>
    <scope>NUCLEOTIDE SEQUENCE [LARGE SCALE GENOMIC DNA]</scope>
    <source>
        <strain evidence="3 4">NCTC10821</strain>
    </source>
</reference>
<evidence type="ECO:0000313" key="4">
    <source>
        <dbReference type="Proteomes" id="UP000254978"/>
    </source>
</evidence>
<feature type="region of interest" description="Disordered" evidence="1">
    <location>
        <begin position="354"/>
        <end position="451"/>
    </location>
</feature>
<evidence type="ECO:0000256" key="1">
    <source>
        <dbReference type="SAM" id="MobiDB-lite"/>
    </source>
</evidence>
<organism evidence="3 4">
    <name type="scientific">Mycolicibacterium tokaiense</name>
    <dbReference type="NCBI Taxonomy" id="39695"/>
    <lineage>
        <taxon>Bacteria</taxon>
        <taxon>Bacillati</taxon>
        <taxon>Actinomycetota</taxon>
        <taxon>Actinomycetes</taxon>
        <taxon>Mycobacteriales</taxon>
        <taxon>Mycobacteriaceae</taxon>
        <taxon>Mycolicibacterium</taxon>
    </lineage>
</organism>
<accession>A0A378TGA2</accession>
<protein>
    <submittedName>
        <fullName evidence="3">FHA domain containing protein</fullName>
    </submittedName>
</protein>
<evidence type="ECO:0000313" key="3">
    <source>
        <dbReference type="EMBL" id="STZ59564.1"/>
    </source>
</evidence>
<feature type="compositionally biased region" description="Low complexity" evidence="1">
    <location>
        <begin position="354"/>
        <end position="390"/>
    </location>
</feature>
<feature type="compositionally biased region" description="Low complexity" evidence="1">
    <location>
        <begin position="416"/>
        <end position="451"/>
    </location>
</feature>
<evidence type="ECO:0000259" key="2">
    <source>
        <dbReference type="Pfam" id="PF12401"/>
    </source>
</evidence>
<proteinExistence type="predicted"/>
<dbReference type="InterPro" id="IPR022128">
    <property type="entry name" value="FhaA_N"/>
</dbReference>
<sequence length="496" mass="52453">MVPLPPLLPIPCKRNDAGTRHVPAPDRGRQREQVGGDMGLVQRFDRKLESTVGDAFARVFGGSIVPQEVEGMLRREAADGVRSLQGGRLLAPNEYVITLSTSDHQKVVADRELTADAFAKHLAGYISDQGWQTYGDVVVRFAESSQLHTGQVRARGVVNPDAIPHAPAGPAPRHRTAEPAPSESDQAFTAEPGVPAMTDNPSYRGSQGQGQSGDEYYDDRYGRPQEGRPRKAVRRTIPAPRSRVATRRASPTTRRGRATPSRAATASRADTRRPTTSARPPATARPRVVTTPATVVAPAATASRHRATRTVRPAVTTAGSSLPAAAMTTMAAAAIPTRVATPTRAATARATRIRATAARHPARARTTAAATPTRVATANRRAATTTTARNTKARSTKARTRATLSRITASPATTNPVTTSPPRAATTTARPARRATPVAPTSPCSSTTAAAAPTSCAKAPTWWDAGRTPSSGCRTPGCRVATWRSAGTARWPCSRT</sequence>
<feature type="compositionally biased region" description="Basic and acidic residues" evidence="1">
    <location>
        <begin position="218"/>
        <end position="229"/>
    </location>
</feature>
<name>A0A378TGA2_9MYCO</name>
<feature type="region of interest" description="Disordered" evidence="1">
    <location>
        <begin position="149"/>
        <end position="286"/>
    </location>
</feature>
<feature type="compositionally biased region" description="Basic residues" evidence="1">
    <location>
        <begin position="391"/>
        <end position="400"/>
    </location>
</feature>
<feature type="compositionally biased region" description="Basic and acidic residues" evidence="1">
    <location>
        <begin position="13"/>
        <end position="32"/>
    </location>
</feature>
<keyword evidence="4" id="KW-1185">Reference proteome</keyword>